<proteinExistence type="predicted"/>
<gene>
    <name evidence="1" type="ORF">CBRE1094_LOCUS23779</name>
</gene>
<evidence type="ECO:0008006" key="2">
    <source>
        <dbReference type="Google" id="ProtNLM"/>
    </source>
</evidence>
<dbReference type="AlphaFoldDB" id="A0A7S2GYV6"/>
<name>A0A7S2GYV6_9EUKA</name>
<dbReference type="Pfam" id="PF26200">
    <property type="entry name" value="Rcat_RNF216"/>
    <property type="match status" value="1"/>
</dbReference>
<dbReference type="Gene3D" id="1.20.120.1750">
    <property type="match status" value="1"/>
</dbReference>
<accession>A0A7S2GYV6</accession>
<dbReference type="EMBL" id="HBGU01043608">
    <property type="protein sequence ID" value="CAD9475658.1"/>
    <property type="molecule type" value="Transcribed_RNA"/>
</dbReference>
<reference evidence="1" key="1">
    <citation type="submission" date="2021-01" db="EMBL/GenBank/DDBJ databases">
        <authorList>
            <person name="Corre E."/>
            <person name="Pelletier E."/>
            <person name="Niang G."/>
            <person name="Scheremetjew M."/>
            <person name="Finn R."/>
            <person name="Kale V."/>
            <person name="Holt S."/>
            <person name="Cochrane G."/>
            <person name="Meng A."/>
            <person name="Brown T."/>
            <person name="Cohen L."/>
        </authorList>
    </citation>
    <scope>NUCLEOTIDE SEQUENCE</scope>
    <source>
        <strain evidence="1">UTEX LB 985</strain>
    </source>
</reference>
<dbReference type="SUPFAM" id="SSF57850">
    <property type="entry name" value="RING/U-box"/>
    <property type="match status" value="1"/>
</dbReference>
<sequence length="195" mass="21889">MRASSLRSYIVRRPPRIAERGETSLAACHPTSCAYDSHARPSLMSLLRFLSSCRRLDPCRAKGIAQSGVQLRVQQAKRHVIERILNLSCPRCTQAFVDFEGCAALQCGRCAAGFCAFCLSDCGSDAHSHVVHCKHAPRTLQDVFVSKEGFELAQHDRRKRMLAEYLKPLPQEVRTSVLHECRVELRDLGLDKVQI</sequence>
<organism evidence="1">
    <name type="scientific">Haptolina brevifila</name>
    <dbReference type="NCBI Taxonomy" id="156173"/>
    <lineage>
        <taxon>Eukaryota</taxon>
        <taxon>Haptista</taxon>
        <taxon>Haptophyta</taxon>
        <taxon>Prymnesiophyceae</taxon>
        <taxon>Prymnesiales</taxon>
        <taxon>Prymnesiaceae</taxon>
        <taxon>Haptolina</taxon>
    </lineage>
</organism>
<evidence type="ECO:0000313" key="1">
    <source>
        <dbReference type="EMBL" id="CAD9475658.1"/>
    </source>
</evidence>
<protein>
    <recommendedName>
        <fullName evidence="2">RING-type domain-containing protein</fullName>
    </recommendedName>
</protein>